<name>A0ACB9ZZG2_CATRO</name>
<evidence type="ECO:0000313" key="1">
    <source>
        <dbReference type="EMBL" id="KAI5653691.1"/>
    </source>
</evidence>
<gene>
    <name evidence="1" type="ORF">M9H77_30878</name>
</gene>
<dbReference type="EMBL" id="CM044707">
    <property type="protein sequence ID" value="KAI5653691.1"/>
    <property type="molecule type" value="Genomic_DNA"/>
</dbReference>
<accession>A0ACB9ZZG2</accession>
<comment type="caution">
    <text evidence="1">The sequence shown here is derived from an EMBL/GenBank/DDBJ whole genome shotgun (WGS) entry which is preliminary data.</text>
</comment>
<proteinExistence type="predicted"/>
<sequence>MRWRGDFQGNSKKIQKLSLEENFWHHLNFCLFQVLIATPSQVNSLMRLSEVLARNCFSKFLSVCFRMTYHKCGNKYLKISPLLFLWWWRNNILLWRNSVFLKLQCRNLQQTAIPLVYTFVSIILLKFI</sequence>
<dbReference type="Proteomes" id="UP001060085">
    <property type="component" value="Linkage Group LG07"/>
</dbReference>
<evidence type="ECO:0000313" key="2">
    <source>
        <dbReference type="Proteomes" id="UP001060085"/>
    </source>
</evidence>
<keyword evidence="2" id="KW-1185">Reference proteome</keyword>
<organism evidence="1 2">
    <name type="scientific">Catharanthus roseus</name>
    <name type="common">Madagascar periwinkle</name>
    <name type="synonym">Vinca rosea</name>
    <dbReference type="NCBI Taxonomy" id="4058"/>
    <lineage>
        <taxon>Eukaryota</taxon>
        <taxon>Viridiplantae</taxon>
        <taxon>Streptophyta</taxon>
        <taxon>Embryophyta</taxon>
        <taxon>Tracheophyta</taxon>
        <taxon>Spermatophyta</taxon>
        <taxon>Magnoliopsida</taxon>
        <taxon>eudicotyledons</taxon>
        <taxon>Gunneridae</taxon>
        <taxon>Pentapetalae</taxon>
        <taxon>asterids</taxon>
        <taxon>lamiids</taxon>
        <taxon>Gentianales</taxon>
        <taxon>Apocynaceae</taxon>
        <taxon>Rauvolfioideae</taxon>
        <taxon>Vinceae</taxon>
        <taxon>Catharanthinae</taxon>
        <taxon>Catharanthus</taxon>
    </lineage>
</organism>
<reference evidence="2" key="1">
    <citation type="journal article" date="2023" name="Nat. Plants">
        <title>Single-cell RNA sequencing provides a high-resolution roadmap for understanding the multicellular compartmentation of specialized metabolism.</title>
        <authorList>
            <person name="Sun S."/>
            <person name="Shen X."/>
            <person name="Li Y."/>
            <person name="Li Y."/>
            <person name="Wang S."/>
            <person name="Li R."/>
            <person name="Zhang H."/>
            <person name="Shen G."/>
            <person name="Guo B."/>
            <person name="Wei J."/>
            <person name="Xu J."/>
            <person name="St-Pierre B."/>
            <person name="Chen S."/>
            <person name="Sun C."/>
        </authorList>
    </citation>
    <scope>NUCLEOTIDE SEQUENCE [LARGE SCALE GENOMIC DNA]</scope>
</reference>
<protein>
    <submittedName>
        <fullName evidence="1">Uncharacterized protein</fullName>
    </submittedName>
</protein>